<name>A0A077MGQ7_9MICO</name>
<sequence>MIDHSGTAAIAHGAVPDGDWQVVFGHNLDDDWEPDYPIVGILTRENDAIVRESFDND</sequence>
<evidence type="ECO:0000313" key="2">
    <source>
        <dbReference type="Proteomes" id="UP000035720"/>
    </source>
</evidence>
<keyword evidence="2" id="KW-1185">Reference proteome</keyword>
<evidence type="ECO:0000313" key="1">
    <source>
        <dbReference type="EMBL" id="CCI54682.1"/>
    </source>
</evidence>
<reference evidence="1 2" key="1">
    <citation type="journal article" date="2013" name="ISME J.">
        <title>A metabolic model for members of the genus Tetrasphaera involved in enhanced biological phosphorus removal.</title>
        <authorList>
            <person name="Kristiansen R."/>
            <person name="Nguyen H.T.T."/>
            <person name="Saunders A.M."/>
            <person name="Nielsen J.L."/>
            <person name="Wimmer R."/>
            <person name="Le V.Q."/>
            <person name="McIlroy S.J."/>
            <person name="Petrovski S."/>
            <person name="Seviour R.J."/>
            <person name="Calteau A."/>
            <person name="Nielsen K.L."/>
            <person name="Nielsen P.H."/>
        </authorList>
    </citation>
    <scope>NUCLEOTIDE SEQUENCE [LARGE SCALE GENOMIC DNA]</scope>
    <source>
        <strain evidence="1 2">Ben 74</strain>
    </source>
</reference>
<protein>
    <submittedName>
        <fullName evidence="1">Uncharacterized protein</fullName>
    </submittedName>
</protein>
<dbReference type="AlphaFoldDB" id="A0A077MGQ7"/>
<accession>A0A077MGQ7</accession>
<dbReference type="RefSeq" id="WP_235433907.1">
    <property type="nucleotide sequence ID" value="NZ_HF571038.1"/>
</dbReference>
<proteinExistence type="predicted"/>
<comment type="caution">
    <text evidence="1">The sequence shown here is derived from an EMBL/GenBank/DDBJ whole genome shotgun (WGS) entry which is preliminary data.</text>
</comment>
<gene>
    <name evidence="1" type="ORF">BN13_80051</name>
</gene>
<organism evidence="1 2">
    <name type="scientific">Nostocoides jenkinsii Ben 74</name>
    <dbReference type="NCBI Taxonomy" id="1193518"/>
    <lineage>
        <taxon>Bacteria</taxon>
        <taxon>Bacillati</taxon>
        <taxon>Actinomycetota</taxon>
        <taxon>Actinomycetes</taxon>
        <taxon>Micrococcales</taxon>
        <taxon>Intrasporangiaceae</taxon>
        <taxon>Nostocoides</taxon>
    </lineage>
</organism>
<dbReference type="EMBL" id="CAJC01000194">
    <property type="protein sequence ID" value="CCI54682.1"/>
    <property type="molecule type" value="Genomic_DNA"/>
</dbReference>
<dbReference type="Proteomes" id="UP000035720">
    <property type="component" value="Unassembled WGS sequence"/>
</dbReference>